<name>A0A939PEN7_9ACTN</name>
<accession>A0A939PEN7</accession>
<dbReference type="AlphaFoldDB" id="A0A939PEN7"/>
<protein>
    <submittedName>
        <fullName evidence="1">Uncharacterized protein</fullName>
    </submittedName>
</protein>
<dbReference type="EMBL" id="JAGEOJ010000012">
    <property type="protein sequence ID" value="MBO2451226.1"/>
    <property type="molecule type" value="Genomic_DNA"/>
</dbReference>
<reference evidence="1" key="1">
    <citation type="submission" date="2021-03" db="EMBL/GenBank/DDBJ databases">
        <authorList>
            <person name="Kanchanasin P."/>
            <person name="Saeng-In P."/>
            <person name="Phongsopitanun W."/>
            <person name="Yuki M."/>
            <person name="Kudo T."/>
            <person name="Ohkuma M."/>
            <person name="Tanasupawat S."/>
        </authorList>
    </citation>
    <scope>NUCLEOTIDE SEQUENCE</scope>
    <source>
        <strain evidence="1">GKU 128</strain>
    </source>
</reference>
<keyword evidence="2" id="KW-1185">Reference proteome</keyword>
<comment type="caution">
    <text evidence="1">The sequence shown here is derived from an EMBL/GenBank/DDBJ whole genome shotgun (WGS) entry which is preliminary data.</text>
</comment>
<proteinExistence type="predicted"/>
<dbReference type="Proteomes" id="UP000669179">
    <property type="component" value="Unassembled WGS sequence"/>
</dbReference>
<sequence length="79" mass="8454">MSGSISPDEDAQEWPRDKLNALRLGQSLIAEVPGSGPGRQAFVVREATAIGEAALGEVVRAWGLRAGDFAYPWDTEDPT</sequence>
<organism evidence="1 2">
    <name type="scientific">Actinomadura barringtoniae</name>
    <dbReference type="NCBI Taxonomy" id="1427535"/>
    <lineage>
        <taxon>Bacteria</taxon>
        <taxon>Bacillati</taxon>
        <taxon>Actinomycetota</taxon>
        <taxon>Actinomycetes</taxon>
        <taxon>Streptosporangiales</taxon>
        <taxon>Thermomonosporaceae</taxon>
        <taxon>Actinomadura</taxon>
    </lineage>
</organism>
<evidence type="ECO:0000313" key="1">
    <source>
        <dbReference type="EMBL" id="MBO2451226.1"/>
    </source>
</evidence>
<evidence type="ECO:0000313" key="2">
    <source>
        <dbReference type="Proteomes" id="UP000669179"/>
    </source>
</evidence>
<gene>
    <name evidence="1" type="ORF">J4573_29320</name>
</gene>
<dbReference type="RefSeq" id="WP_208259112.1">
    <property type="nucleotide sequence ID" value="NZ_JAGEOJ010000012.1"/>
</dbReference>